<evidence type="ECO:0000313" key="1">
    <source>
        <dbReference type="EMBL" id="PZR10468.1"/>
    </source>
</evidence>
<proteinExistence type="predicted"/>
<organism evidence="1 2">
    <name type="scientific">Archangium gephyra</name>
    <dbReference type="NCBI Taxonomy" id="48"/>
    <lineage>
        <taxon>Bacteria</taxon>
        <taxon>Pseudomonadati</taxon>
        <taxon>Myxococcota</taxon>
        <taxon>Myxococcia</taxon>
        <taxon>Myxococcales</taxon>
        <taxon>Cystobacterineae</taxon>
        <taxon>Archangiaceae</taxon>
        <taxon>Archangium</taxon>
    </lineage>
</organism>
<gene>
    <name evidence="1" type="ORF">DI536_19685</name>
</gene>
<dbReference type="AlphaFoldDB" id="A0A2W5UN51"/>
<dbReference type="EMBL" id="QFQP01000017">
    <property type="protein sequence ID" value="PZR10468.1"/>
    <property type="molecule type" value="Genomic_DNA"/>
</dbReference>
<evidence type="ECO:0000313" key="2">
    <source>
        <dbReference type="Proteomes" id="UP000249061"/>
    </source>
</evidence>
<accession>A0A2W5UN51</accession>
<reference evidence="1 2" key="1">
    <citation type="submission" date="2017-08" db="EMBL/GenBank/DDBJ databases">
        <title>Infants hospitalized years apart are colonized by the same room-sourced microbial strains.</title>
        <authorList>
            <person name="Brooks B."/>
            <person name="Olm M.R."/>
            <person name="Firek B.A."/>
            <person name="Baker R."/>
            <person name="Thomas B.C."/>
            <person name="Morowitz M.J."/>
            <person name="Banfield J.F."/>
        </authorList>
    </citation>
    <scope>NUCLEOTIDE SEQUENCE [LARGE SCALE GENOMIC DNA]</scope>
    <source>
        <strain evidence="1">S2_003_000_R2_14</strain>
    </source>
</reference>
<name>A0A2W5UN51_9BACT</name>
<sequence length="109" mass="11910">MLQLLVVVSLSAAPAEFIDDVRPLFRTVTCQGDVPAHLDAKTVAGYCATQRPRFEKYRDKWGVTARAFITPLLPSARGKEVVYPFGGGDVMSALQLFPDAPVITTLSDR</sequence>
<comment type="caution">
    <text evidence="1">The sequence shown here is derived from an EMBL/GenBank/DDBJ whole genome shotgun (WGS) entry which is preliminary data.</text>
</comment>
<protein>
    <submittedName>
        <fullName evidence="1">Uncharacterized protein</fullName>
    </submittedName>
</protein>
<dbReference type="Proteomes" id="UP000249061">
    <property type="component" value="Unassembled WGS sequence"/>
</dbReference>